<dbReference type="PROSITE" id="PS50893">
    <property type="entry name" value="ABC_TRANSPORTER_2"/>
    <property type="match status" value="1"/>
</dbReference>
<evidence type="ECO:0000256" key="1">
    <source>
        <dbReference type="ARBA" id="ARBA00022741"/>
    </source>
</evidence>
<gene>
    <name evidence="5" type="primary">LOC124294741</name>
</gene>
<sequence>MSFFTTENNTKTEINRTDIRISYASQDPWIFAASIRDNITLGQPYDKDRYQEITRVCALVEDFEQLPQGDLTYAGEKGATLSGGQKARVNLARALYRDADLYLLDDPLSAVDSKVGNHLFKECIQGFLRDKTRILVTHQLQFLREADSVIVIHLGSVKYQGTYEELPHSGLNLLDTVKLEEFDAPKEDEEILEKTAEDRELAAVVNDEDESSELPEGTQTLSLDVQQEEELAAVVNDEDEPSELPEGTQTLSLDVQQEEELAAVVNDKDKPSELPEGTQTLSLDVKQGKVPTGKKSNHKYKSYISACGDICTLIIVTAAFVITQALDNASDYWIAYWTNHISQRTNFTLYNEFSTTSTTQWNSISDNQEQKYWTDDFDCFQLQPLYRNLSDIYVSSLPYREDFKPILKGHWNYGQEAAQSDSWRTSHLHRNIGHNHNDRYR</sequence>
<accession>A0ABM3GBB5</accession>
<dbReference type="InterPro" id="IPR027417">
    <property type="entry name" value="P-loop_NTPase"/>
</dbReference>
<keyword evidence="1" id="KW-0547">Nucleotide-binding</keyword>
<dbReference type="GeneID" id="124294741"/>
<dbReference type="PANTHER" id="PTHR24223">
    <property type="entry name" value="ATP-BINDING CASSETTE SUB-FAMILY C"/>
    <property type="match status" value="1"/>
</dbReference>
<dbReference type="SUPFAM" id="SSF52540">
    <property type="entry name" value="P-loop containing nucleoside triphosphate hydrolases"/>
    <property type="match status" value="1"/>
</dbReference>
<dbReference type="PROSITE" id="PS00211">
    <property type="entry name" value="ABC_TRANSPORTER_1"/>
    <property type="match status" value="1"/>
</dbReference>
<evidence type="ECO:0000313" key="4">
    <source>
        <dbReference type="Proteomes" id="UP000829291"/>
    </source>
</evidence>
<dbReference type="InterPro" id="IPR017871">
    <property type="entry name" value="ABC_transporter-like_CS"/>
</dbReference>
<evidence type="ECO:0000313" key="5">
    <source>
        <dbReference type="RefSeq" id="XP_046597553.1"/>
    </source>
</evidence>
<evidence type="ECO:0000259" key="3">
    <source>
        <dbReference type="PROSITE" id="PS50893"/>
    </source>
</evidence>
<keyword evidence="4" id="KW-1185">Reference proteome</keyword>
<name>A0ABM3GBB5_NEOLC</name>
<dbReference type="InterPro" id="IPR050173">
    <property type="entry name" value="ABC_transporter_C-like"/>
</dbReference>
<dbReference type="Proteomes" id="UP000829291">
    <property type="component" value="Chromosome 1"/>
</dbReference>
<dbReference type="Gene3D" id="3.40.50.300">
    <property type="entry name" value="P-loop containing nucleotide triphosphate hydrolases"/>
    <property type="match status" value="1"/>
</dbReference>
<reference evidence="5" key="1">
    <citation type="submission" date="2025-08" db="UniProtKB">
        <authorList>
            <consortium name="RefSeq"/>
        </authorList>
    </citation>
    <scope>IDENTIFICATION</scope>
    <source>
        <tissue evidence="5">Thorax and Abdomen</tissue>
    </source>
</reference>
<organism evidence="4 5">
    <name type="scientific">Neodiprion lecontei</name>
    <name type="common">Redheaded pine sawfly</name>
    <dbReference type="NCBI Taxonomy" id="441921"/>
    <lineage>
        <taxon>Eukaryota</taxon>
        <taxon>Metazoa</taxon>
        <taxon>Ecdysozoa</taxon>
        <taxon>Arthropoda</taxon>
        <taxon>Hexapoda</taxon>
        <taxon>Insecta</taxon>
        <taxon>Pterygota</taxon>
        <taxon>Neoptera</taxon>
        <taxon>Endopterygota</taxon>
        <taxon>Hymenoptera</taxon>
        <taxon>Tenthredinoidea</taxon>
        <taxon>Diprionidae</taxon>
        <taxon>Diprioninae</taxon>
        <taxon>Neodiprion</taxon>
    </lineage>
</organism>
<protein>
    <submittedName>
        <fullName evidence="5">ATP-binding cassette sub-family C member 4-like</fullName>
    </submittedName>
</protein>
<keyword evidence="2" id="KW-0067">ATP-binding</keyword>
<feature type="domain" description="ABC transporter" evidence="3">
    <location>
        <begin position="4"/>
        <end position="179"/>
    </location>
</feature>
<evidence type="ECO:0000256" key="2">
    <source>
        <dbReference type="ARBA" id="ARBA00022840"/>
    </source>
</evidence>
<dbReference type="CDD" id="cd03250">
    <property type="entry name" value="ABCC_MRP_domain1"/>
    <property type="match status" value="1"/>
</dbReference>
<dbReference type="InterPro" id="IPR003439">
    <property type="entry name" value="ABC_transporter-like_ATP-bd"/>
</dbReference>
<dbReference type="Pfam" id="PF00005">
    <property type="entry name" value="ABC_tran"/>
    <property type="match status" value="1"/>
</dbReference>
<dbReference type="RefSeq" id="XP_046597553.1">
    <property type="nucleotide sequence ID" value="XM_046741597.1"/>
</dbReference>
<proteinExistence type="predicted"/>